<dbReference type="eggNOG" id="ENOG50317ST">
    <property type="taxonomic scope" value="Bacteria"/>
</dbReference>
<evidence type="ECO:0000313" key="2">
    <source>
        <dbReference type="Proteomes" id="UP000005798"/>
    </source>
</evidence>
<evidence type="ECO:0000313" key="1">
    <source>
        <dbReference type="EMBL" id="EDS18166.1"/>
    </source>
</evidence>
<gene>
    <name evidence="1" type="ORF">CLORAM_02962</name>
</gene>
<dbReference type="Proteomes" id="UP000005798">
    <property type="component" value="Unassembled WGS sequence"/>
</dbReference>
<dbReference type="AlphaFoldDB" id="B0N8M8"/>
<name>B0N8M8_9FIRM</name>
<dbReference type="EMBL" id="ABFX02000008">
    <property type="protein sequence ID" value="EDS18166.1"/>
    <property type="molecule type" value="Genomic_DNA"/>
</dbReference>
<comment type="caution">
    <text evidence="1">The sequence shown here is derived from an EMBL/GenBank/DDBJ whole genome shotgun (WGS) entry which is preliminary data.</text>
</comment>
<sequence>MKKIITAFYINDFNEKISVEINQAKVCPHCETATNNNEIQAYYIEKSDFGYDNMFVICFCQRCESCYLIEYLVDNPGSGYQAHTVDQISVYPYPQSQESFSDNILILSNKFIDIYNQALKAENMALTEICGMGYRKALEFLIKDYAIKFNNSDTDKIIKMQLSQVIDNYIDNRRIKSLAKASSWLGNDETHYQRKHEDYNLQHLKSFIHAVVAFIDSDLEVYKAEELLNKPKNN</sequence>
<organism evidence="1 2">
    <name type="scientific">Thomasclavelia ramosa DSM 1402</name>
    <dbReference type="NCBI Taxonomy" id="445974"/>
    <lineage>
        <taxon>Bacteria</taxon>
        <taxon>Bacillati</taxon>
        <taxon>Bacillota</taxon>
        <taxon>Erysipelotrichia</taxon>
        <taxon>Erysipelotrichales</taxon>
        <taxon>Coprobacillaceae</taxon>
        <taxon>Thomasclavelia</taxon>
    </lineage>
</organism>
<reference evidence="1" key="2">
    <citation type="submission" date="2014-06" db="EMBL/GenBank/DDBJ databases">
        <title>Draft genome sequence of Clostridium ramosum(DSM 1402).</title>
        <authorList>
            <person name="Sudarsanam P."/>
            <person name="Ley R."/>
            <person name="Guruge J."/>
            <person name="Turnbaugh P.J."/>
            <person name="Mahowald M."/>
            <person name="Liep D."/>
            <person name="Gordon J."/>
        </authorList>
    </citation>
    <scope>NUCLEOTIDE SEQUENCE</scope>
    <source>
        <strain evidence="1">DSM 1402</strain>
    </source>
</reference>
<proteinExistence type="predicted"/>
<keyword evidence="2" id="KW-1185">Reference proteome</keyword>
<reference evidence="1" key="1">
    <citation type="submission" date="2007-11" db="EMBL/GenBank/DDBJ databases">
        <authorList>
            <person name="Fulton L."/>
            <person name="Clifton S."/>
            <person name="Fulton B."/>
            <person name="Xu J."/>
            <person name="Minx P."/>
            <person name="Pepin K.H."/>
            <person name="Johnson M."/>
            <person name="Thiruvilangam P."/>
            <person name="Bhonagiri V."/>
            <person name="Nash W.E."/>
            <person name="Mardis E.R."/>
            <person name="Wilson R.K."/>
        </authorList>
    </citation>
    <scope>NUCLEOTIDE SEQUENCE [LARGE SCALE GENOMIC DNA]</scope>
    <source>
        <strain evidence="1">DSM 1402</strain>
    </source>
</reference>
<accession>B0N8M8</accession>
<protein>
    <submittedName>
        <fullName evidence="1">Uncharacterized protein</fullName>
    </submittedName>
</protein>
<dbReference type="HOGENOM" id="CLU_107568_0_0_9"/>
<dbReference type="RefSeq" id="WP_003539179.1">
    <property type="nucleotide sequence ID" value="NZ_CP036346.1"/>
</dbReference>